<evidence type="ECO:0000256" key="7">
    <source>
        <dbReference type="RuleBase" id="RU003654"/>
    </source>
</evidence>
<feature type="active site" evidence="4">
    <location>
        <position position="68"/>
    </location>
</feature>
<evidence type="ECO:0000313" key="10">
    <source>
        <dbReference type="EMBL" id="MFH4977103.1"/>
    </source>
</evidence>
<comment type="cofactor">
    <cofactor evidence="5">
        <name>Ca(2+)</name>
        <dbReference type="ChEBI" id="CHEBI:29108"/>
    </cofactor>
    <text evidence="5">Binds 1 Ca(2+) ion per subunit.</text>
</comment>
<dbReference type="InterPro" id="IPR016090">
    <property type="entry name" value="PLA2-like_dom"/>
</dbReference>
<accession>A0ABD6EAT4</accession>
<feature type="binding site" evidence="5">
    <location>
        <position position="50"/>
    </location>
    <ligand>
        <name>Ca(2+)</name>
        <dbReference type="ChEBI" id="CHEBI:29108"/>
    </ligand>
</feature>
<comment type="subcellular location">
    <subcellularLocation>
        <location evidence="1 8">Secreted</location>
    </subcellularLocation>
</comment>
<keyword evidence="11" id="KW-1185">Reference proteome</keyword>
<dbReference type="SMART" id="SM00085">
    <property type="entry name" value="PA2c"/>
    <property type="match status" value="1"/>
</dbReference>
<feature type="disulfide bond" evidence="6">
    <location>
        <begin position="49"/>
        <end position="65"/>
    </location>
</feature>
<dbReference type="PROSITE" id="PS00118">
    <property type="entry name" value="PA2_HIS"/>
    <property type="match status" value="1"/>
</dbReference>
<dbReference type="SUPFAM" id="SSF48619">
    <property type="entry name" value="Phospholipase A2, PLA2"/>
    <property type="match status" value="1"/>
</dbReference>
<dbReference type="Pfam" id="PF00068">
    <property type="entry name" value="Phospholip_A2_1"/>
    <property type="match status" value="1"/>
</dbReference>
<feature type="binding site" evidence="5">
    <location>
        <position position="48"/>
    </location>
    <ligand>
        <name>Ca(2+)</name>
        <dbReference type="ChEBI" id="CHEBI:29108"/>
    </ligand>
</feature>
<keyword evidence="8" id="KW-0732">Signal</keyword>
<feature type="disulfide bond" evidence="6">
    <location>
        <begin position="71"/>
        <end position="117"/>
    </location>
</feature>
<protein>
    <recommendedName>
        <fullName evidence="8">Phospholipase A2</fullName>
        <ecNumber evidence="8">3.1.1.4</ecNumber>
    </recommendedName>
</protein>
<dbReference type="EC" id="3.1.1.4" evidence="8"/>
<evidence type="ECO:0000256" key="4">
    <source>
        <dbReference type="PIRSR" id="PIRSR601211-1"/>
    </source>
</evidence>
<evidence type="ECO:0000256" key="5">
    <source>
        <dbReference type="PIRSR" id="PIRSR601211-2"/>
    </source>
</evidence>
<evidence type="ECO:0000256" key="2">
    <source>
        <dbReference type="ARBA" id="ARBA00022525"/>
    </source>
</evidence>
<reference evidence="10 11" key="1">
    <citation type="submission" date="2024-08" db="EMBL/GenBank/DDBJ databases">
        <title>Gnathostoma spinigerum genome.</title>
        <authorList>
            <person name="Gonzalez-Bertolin B."/>
            <person name="Monzon S."/>
            <person name="Zaballos A."/>
            <person name="Jimenez P."/>
            <person name="Dekumyoy P."/>
            <person name="Varona S."/>
            <person name="Cuesta I."/>
            <person name="Sumanam S."/>
            <person name="Adisakwattana P."/>
            <person name="Gasser R.B."/>
            <person name="Hernandez-Gonzalez A."/>
            <person name="Young N.D."/>
            <person name="Perteguer M.J."/>
        </authorList>
    </citation>
    <scope>NUCLEOTIDE SEQUENCE [LARGE SCALE GENOMIC DNA]</scope>
    <source>
        <strain evidence="10">AL3</strain>
        <tissue evidence="10">Liver</tissue>
    </source>
</reference>
<keyword evidence="5 8" id="KW-0106">Calcium</keyword>
<feature type="active site" evidence="4">
    <location>
        <position position="118"/>
    </location>
</feature>
<feature type="disulfide bond" evidence="6">
    <location>
        <begin position="64"/>
        <end position="124"/>
    </location>
</feature>
<dbReference type="PANTHER" id="PTHR11716:SF107">
    <property type="entry name" value="PHOSPHOLIPASE A2"/>
    <property type="match status" value="1"/>
</dbReference>
<sequence>MLSSVLLFGTSLLLSGAEKVPNSIWNFNSMVKCRLQYGGYVYNNYGCYCGLGGKGEPVDGIDECCRDHDHCYDDITTCGKRMGKLRRYTAYYKWECVDHKPKCDDKNNECAMATCECDRIAVECWANYTKPTSKPKCPS</sequence>
<feature type="binding site" evidence="5">
    <location>
        <position position="69"/>
    </location>
    <ligand>
        <name>Ca(2+)</name>
        <dbReference type="ChEBI" id="CHEBI:29108"/>
    </ligand>
</feature>
<gene>
    <name evidence="10" type="ORF">AB6A40_003812</name>
</gene>
<dbReference type="GO" id="GO:0006629">
    <property type="term" value="P:lipid metabolic process"/>
    <property type="evidence" value="ECO:0007669"/>
    <property type="project" value="UniProtKB-KW"/>
</dbReference>
<comment type="catalytic activity">
    <reaction evidence="8">
        <text>a 1,2-diacyl-sn-glycero-3-phosphocholine + H2O = a 1-acyl-sn-glycero-3-phosphocholine + a fatty acid + H(+)</text>
        <dbReference type="Rhea" id="RHEA:15801"/>
        <dbReference type="ChEBI" id="CHEBI:15377"/>
        <dbReference type="ChEBI" id="CHEBI:15378"/>
        <dbReference type="ChEBI" id="CHEBI:28868"/>
        <dbReference type="ChEBI" id="CHEBI:57643"/>
        <dbReference type="ChEBI" id="CHEBI:58168"/>
        <dbReference type="EC" id="3.1.1.4"/>
    </reaction>
</comment>
<keyword evidence="5" id="KW-0479">Metal-binding</keyword>
<dbReference type="InterPro" id="IPR033113">
    <property type="entry name" value="PLA2_histidine"/>
</dbReference>
<feature type="binding site" evidence="5">
    <location>
        <position position="52"/>
    </location>
    <ligand>
        <name>Ca(2+)</name>
        <dbReference type="ChEBI" id="CHEBI:29108"/>
    </ligand>
</feature>
<evidence type="ECO:0000256" key="3">
    <source>
        <dbReference type="ARBA" id="ARBA00023157"/>
    </source>
</evidence>
<keyword evidence="2 8" id="KW-0964">Secreted</keyword>
<feature type="signal peptide" evidence="8">
    <location>
        <begin position="1"/>
        <end position="17"/>
    </location>
</feature>
<evidence type="ECO:0000256" key="8">
    <source>
        <dbReference type="RuleBase" id="RU361236"/>
    </source>
</evidence>
<dbReference type="EMBL" id="JBGFUD010002062">
    <property type="protein sequence ID" value="MFH4977103.1"/>
    <property type="molecule type" value="Genomic_DNA"/>
</dbReference>
<name>A0ABD6EAT4_9BILA</name>
<keyword evidence="8" id="KW-0443">Lipid metabolism</keyword>
<dbReference type="InterPro" id="IPR001211">
    <property type="entry name" value="PLA2"/>
</dbReference>
<feature type="disulfide bond" evidence="6">
    <location>
        <begin position="103"/>
        <end position="115"/>
    </location>
</feature>
<comment type="caution">
    <text evidence="10">The sequence shown here is derived from an EMBL/GenBank/DDBJ whole genome shotgun (WGS) entry which is preliminary data.</text>
</comment>
<evidence type="ECO:0000259" key="9">
    <source>
        <dbReference type="SMART" id="SM00085"/>
    </source>
</evidence>
<keyword evidence="3 6" id="KW-1015">Disulfide bond</keyword>
<dbReference type="InterPro" id="IPR036444">
    <property type="entry name" value="PLipase_A2_dom_sf"/>
</dbReference>
<evidence type="ECO:0000256" key="6">
    <source>
        <dbReference type="PIRSR" id="PIRSR601211-3"/>
    </source>
</evidence>
<dbReference type="Proteomes" id="UP001608902">
    <property type="component" value="Unassembled WGS sequence"/>
</dbReference>
<organism evidence="10 11">
    <name type="scientific">Gnathostoma spinigerum</name>
    <dbReference type="NCBI Taxonomy" id="75299"/>
    <lineage>
        <taxon>Eukaryota</taxon>
        <taxon>Metazoa</taxon>
        <taxon>Ecdysozoa</taxon>
        <taxon>Nematoda</taxon>
        <taxon>Chromadorea</taxon>
        <taxon>Rhabditida</taxon>
        <taxon>Spirurina</taxon>
        <taxon>Gnathostomatomorpha</taxon>
        <taxon>Gnathostomatoidea</taxon>
        <taxon>Gnathostomatidae</taxon>
        <taxon>Gnathostoma</taxon>
    </lineage>
</organism>
<keyword evidence="8" id="KW-0378">Hydrolase</keyword>
<comment type="similarity">
    <text evidence="7">Belongs to the phospholipase A2 family.</text>
</comment>
<dbReference type="Gene3D" id="1.20.90.10">
    <property type="entry name" value="Phospholipase A2 domain"/>
    <property type="match status" value="1"/>
</dbReference>
<dbReference type="PANTHER" id="PTHR11716">
    <property type="entry name" value="PHOSPHOLIPASE A2 FAMILY MEMBER"/>
    <property type="match status" value="1"/>
</dbReference>
<evidence type="ECO:0000256" key="1">
    <source>
        <dbReference type="ARBA" id="ARBA00004613"/>
    </source>
</evidence>
<dbReference type="CDD" id="cd00125">
    <property type="entry name" value="PLA2c"/>
    <property type="match status" value="1"/>
</dbReference>
<evidence type="ECO:0000313" key="11">
    <source>
        <dbReference type="Proteomes" id="UP001608902"/>
    </source>
</evidence>
<feature type="chain" id="PRO_5044526064" description="Phospholipase A2" evidence="8">
    <location>
        <begin position="18"/>
        <end position="139"/>
    </location>
</feature>
<dbReference type="AlphaFoldDB" id="A0ABD6EAT4"/>
<dbReference type="PRINTS" id="PR00389">
    <property type="entry name" value="PHPHLIPASEA2"/>
</dbReference>
<proteinExistence type="inferred from homology"/>
<dbReference type="GO" id="GO:0004623">
    <property type="term" value="F:phospholipase A2 activity"/>
    <property type="evidence" value="ECO:0007669"/>
    <property type="project" value="UniProtKB-EC"/>
</dbReference>
<dbReference type="GO" id="GO:0005576">
    <property type="term" value="C:extracellular region"/>
    <property type="evidence" value="ECO:0007669"/>
    <property type="project" value="UniProtKB-SubCell"/>
</dbReference>
<feature type="domain" description="Phospholipase A2-like central" evidence="9">
    <location>
        <begin position="23"/>
        <end position="138"/>
    </location>
</feature>